<evidence type="ECO:0000313" key="2">
    <source>
        <dbReference type="Proteomes" id="UP000076858"/>
    </source>
</evidence>
<keyword evidence="2" id="KW-1185">Reference proteome</keyword>
<organism evidence="1 2">
    <name type="scientific">Daphnia magna</name>
    <dbReference type="NCBI Taxonomy" id="35525"/>
    <lineage>
        <taxon>Eukaryota</taxon>
        <taxon>Metazoa</taxon>
        <taxon>Ecdysozoa</taxon>
        <taxon>Arthropoda</taxon>
        <taxon>Crustacea</taxon>
        <taxon>Branchiopoda</taxon>
        <taxon>Diplostraca</taxon>
        <taxon>Cladocera</taxon>
        <taxon>Anomopoda</taxon>
        <taxon>Daphniidae</taxon>
        <taxon>Daphnia</taxon>
    </lineage>
</organism>
<evidence type="ECO:0000313" key="1">
    <source>
        <dbReference type="EMBL" id="KZS17426.1"/>
    </source>
</evidence>
<reference evidence="1 2" key="1">
    <citation type="submission" date="2016-03" db="EMBL/GenBank/DDBJ databases">
        <title>EvidentialGene: Evidence-directed Construction of Genes on Genomes.</title>
        <authorList>
            <person name="Gilbert D.G."/>
            <person name="Choi J.-H."/>
            <person name="Mockaitis K."/>
            <person name="Colbourne J."/>
            <person name="Pfrender M."/>
        </authorList>
    </citation>
    <scope>NUCLEOTIDE SEQUENCE [LARGE SCALE GENOMIC DNA]</scope>
    <source>
        <strain evidence="1 2">Xinb3</strain>
        <tissue evidence="1">Complete organism</tissue>
    </source>
</reference>
<comment type="caution">
    <text evidence="1">The sequence shown here is derived from an EMBL/GenBank/DDBJ whole genome shotgun (WGS) entry which is preliminary data.</text>
</comment>
<sequence length="106" mass="12620">MTLERVSLCFRWTKDDEVLRAFGLRLFQNSCAKASISSLHPPLEWNANNNNKLNPKKREKKKKKVFQEKIGETLDGWSCKFDEIYWRIIKDRIDYMIDEYLTGGFL</sequence>
<dbReference type="EMBL" id="LRGB01000635">
    <property type="protein sequence ID" value="KZS17426.1"/>
    <property type="molecule type" value="Genomic_DNA"/>
</dbReference>
<proteinExistence type="predicted"/>
<dbReference type="AlphaFoldDB" id="A0A165ABW9"/>
<protein>
    <submittedName>
        <fullName evidence="1">Uncharacterized protein</fullName>
    </submittedName>
</protein>
<gene>
    <name evidence="1" type="ORF">APZ42_016622</name>
</gene>
<dbReference type="Proteomes" id="UP000076858">
    <property type="component" value="Unassembled WGS sequence"/>
</dbReference>
<accession>A0A165ABW9</accession>
<name>A0A165ABW9_9CRUS</name>